<reference evidence="1" key="1">
    <citation type="submission" date="2014-11" db="EMBL/GenBank/DDBJ databases">
        <authorList>
            <person name="Amaro Gonzalez C."/>
        </authorList>
    </citation>
    <scope>NUCLEOTIDE SEQUENCE</scope>
</reference>
<dbReference type="SUPFAM" id="SSF54495">
    <property type="entry name" value="UBC-like"/>
    <property type="match status" value="1"/>
</dbReference>
<reference evidence="1" key="2">
    <citation type="journal article" date="2015" name="Fish Shellfish Immunol.">
        <title>Early steps in the European eel (Anguilla anguilla)-Vibrio vulnificus interaction in the gills: Role of the RtxA13 toxin.</title>
        <authorList>
            <person name="Callol A."/>
            <person name="Pajuelo D."/>
            <person name="Ebbesson L."/>
            <person name="Teles M."/>
            <person name="MacKenzie S."/>
            <person name="Amaro C."/>
        </authorList>
    </citation>
    <scope>NUCLEOTIDE SEQUENCE</scope>
</reference>
<dbReference type="Gene3D" id="3.10.110.10">
    <property type="entry name" value="Ubiquitin Conjugating Enzyme"/>
    <property type="match status" value="1"/>
</dbReference>
<evidence type="ECO:0000313" key="1">
    <source>
        <dbReference type="EMBL" id="JAH38785.1"/>
    </source>
</evidence>
<protein>
    <submittedName>
        <fullName evidence="1">Uncharacterized protein</fullName>
    </submittedName>
</protein>
<dbReference type="EMBL" id="GBXM01069792">
    <property type="protein sequence ID" value="JAH38785.1"/>
    <property type="molecule type" value="Transcribed_RNA"/>
</dbReference>
<proteinExistence type="predicted"/>
<accession>A0A0E9SDN6</accession>
<dbReference type="AlphaFoldDB" id="A0A0E9SDN6"/>
<dbReference type="InterPro" id="IPR016135">
    <property type="entry name" value="UBQ-conjugating_enzyme/RWD"/>
</dbReference>
<sequence>MAGIEEAEAQLSEIELLTSMFPSQDSLMLRITWRLRS</sequence>
<name>A0A0E9SDN6_ANGAN</name>
<organism evidence="1">
    <name type="scientific">Anguilla anguilla</name>
    <name type="common">European freshwater eel</name>
    <name type="synonym">Muraena anguilla</name>
    <dbReference type="NCBI Taxonomy" id="7936"/>
    <lineage>
        <taxon>Eukaryota</taxon>
        <taxon>Metazoa</taxon>
        <taxon>Chordata</taxon>
        <taxon>Craniata</taxon>
        <taxon>Vertebrata</taxon>
        <taxon>Euteleostomi</taxon>
        <taxon>Actinopterygii</taxon>
        <taxon>Neopterygii</taxon>
        <taxon>Teleostei</taxon>
        <taxon>Anguilliformes</taxon>
        <taxon>Anguillidae</taxon>
        <taxon>Anguilla</taxon>
    </lineage>
</organism>